<dbReference type="PANTHER" id="PTHR24286">
    <property type="entry name" value="CYTOCHROME P450 26"/>
    <property type="match status" value="1"/>
</dbReference>
<dbReference type="CDD" id="cd11067">
    <property type="entry name" value="CYP152"/>
    <property type="match status" value="1"/>
</dbReference>
<gene>
    <name evidence="9" type="ORF">BBD41_02150</name>
</gene>
<dbReference type="Gene3D" id="1.10.630.10">
    <property type="entry name" value="Cytochrome P450"/>
    <property type="match status" value="1"/>
</dbReference>
<evidence type="ECO:0000256" key="5">
    <source>
        <dbReference type="ARBA" id="ARBA00023002"/>
    </source>
</evidence>
<dbReference type="InterPro" id="IPR001128">
    <property type="entry name" value="Cyt_P450"/>
</dbReference>
<dbReference type="GO" id="GO:0005506">
    <property type="term" value="F:iron ion binding"/>
    <property type="evidence" value="ECO:0007669"/>
    <property type="project" value="InterPro"/>
</dbReference>
<dbReference type="GO" id="GO:0020037">
    <property type="term" value="F:heme binding"/>
    <property type="evidence" value="ECO:0007669"/>
    <property type="project" value="InterPro"/>
</dbReference>
<keyword evidence="7" id="KW-0503">Monooxygenase</keyword>
<organism evidence="9">
    <name type="scientific">Paenibacillus ihbetae</name>
    <dbReference type="NCBI Taxonomy" id="1870820"/>
    <lineage>
        <taxon>Bacteria</taxon>
        <taxon>Bacillati</taxon>
        <taxon>Bacillota</taxon>
        <taxon>Bacilli</taxon>
        <taxon>Bacillales</taxon>
        <taxon>Paenibacillaceae</taxon>
        <taxon>Paenibacillus</taxon>
    </lineage>
</organism>
<feature type="binding site" description="axial binding residue" evidence="8">
    <location>
        <position position="365"/>
    </location>
    <ligand>
        <name>heme</name>
        <dbReference type="ChEBI" id="CHEBI:30413"/>
    </ligand>
    <ligandPart>
        <name>Fe</name>
        <dbReference type="ChEBI" id="CHEBI:18248"/>
    </ligandPart>
</feature>
<keyword evidence="6 8" id="KW-0408">Iron</keyword>
<keyword evidence="3 8" id="KW-0349">Heme</keyword>
<comment type="cofactor">
    <cofactor evidence="1 8">
        <name>heme</name>
        <dbReference type="ChEBI" id="CHEBI:30413"/>
    </cofactor>
</comment>
<evidence type="ECO:0000256" key="3">
    <source>
        <dbReference type="ARBA" id="ARBA00022617"/>
    </source>
</evidence>
<protein>
    <submittedName>
        <fullName evidence="9">Cytochrome</fullName>
    </submittedName>
</protein>
<dbReference type="InterPro" id="IPR002401">
    <property type="entry name" value="Cyt_P450_E_grp-I"/>
</dbReference>
<sequence length="420" mass="48198">METSRPIPKEEGIDNSLSVLREGYLYVTNRAIGFQSDIFETRLLGERAICMRGEEAAKLLYDGEKFQRHGAAPKRVLKSLFGENGVQTLDGEDHRHRKAMFMSIMNRDGLLAMREITRKQWKLAVERFEELEQIVIYDEAKELLCRAACEWAGIPISGEEVKEKTGWLGTMMESAAAIGIKHRRGRMARSKAERWLEGLVLDVREGRIQPADGTALSVFSKHRDLAGNMLDPKIAAVELLNILRPIVAVAVYVCFTALAVIQHPEERAKLMSSEEDKLQHFIQEVRRFYPFFPFVPARAIRDFTWKGYEFNEGVLTLLDLYGTNHDPKQWDQPELFKPDRFKDWNGSPFSFIPQGGGDHDSGHRCAGEWITLEIMKESADVLANWIRYEVPAQDLSFRFHDMPSLPHSRIIIRNVKRLKP</sequence>
<dbReference type="AlphaFoldDB" id="A0A1B2DUU1"/>
<dbReference type="RefSeq" id="WP_099476556.1">
    <property type="nucleotide sequence ID" value="NZ_CP016809.1"/>
</dbReference>
<reference evidence="9" key="1">
    <citation type="submission" date="2016-08" db="EMBL/GenBank/DDBJ databases">
        <title>Complete Genome Seqeunce of Paenibacillus sp. nov. IHBB 9852 from high altitute lake of Indian trans-Himalayas.</title>
        <authorList>
            <person name="Kiran S."/>
            <person name="Swarnkar M.K."/>
            <person name="Rana A."/>
            <person name="Tewari R."/>
            <person name="Gulati A."/>
        </authorList>
    </citation>
    <scope>NUCLEOTIDE SEQUENCE [LARGE SCALE GENOMIC DNA]</scope>
    <source>
        <strain evidence="9">IHBB 9852</strain>
    </source>
</reference>
<dbReference type="PANTHER" id="PTHR24286:SF24">
    <property type="entry name" value="LANOSTEROL 14-ALPHA DEMETHYLASE"/>
    <property type="match status" value="1"/>
</dbReference>
<dbReference type="GO" id="GO:0016125">
    <property type="term" value="P:sterol metabolic process"/>
    <property type="evidence" value="ECO:0007669"/>
    <property type="project" value="TreeGrafter"/>
</dbReference>
<name>A0A1B2DUU1_9BACL</name>
<evidence type="ECO:0000256" key="6">
    <source>
        <dbReference type="ARBA" id="ARBA00023004"/>
    </source>
</evidence>
<evidence type="ECO:0000256" key="8">
    <source>
        <dbReference type="PIRSR" id="PIRSR602401-1"/>
    </source>
</evidence>
<dbReference type="GO" id="GO:0004497">
    <property type="term" value="F:monooxygenase activity"/>
    <property type="evidence" value="ECO:0007669"/>
    <property type="project" value="UniProtKB-KW"/>
</dbReference>
<dbReference type="GO" id="GO:0016705">
    <property type="term" value="F:oxidoreductase activity, acting on paired donors, with incorporation or reduction of molecular oxygen"/>
    <property type="evidence" value="ECO:0007669"/>
    <property type="project" value="InterPro"/>
</dbReference>
<proteinExistence type="inferred from homology"/>
<dbReference type="KEGG" id="pib:BBD41_02150"/>
<dbReference type="PRINTS" id="PR00463">
    <property type="entry name" value="EP450I"/>
</dbReference>
<keyword evidence="4 8" id="KW-0479">Metal-binding</keyword>
<evidence type="ECO:0000256" key="7">
    <source>
        <dbReference type="ARBA" id="ARBA00023033"/>
    </source>
</evidence>
<comment type="similarity">
    <text evidence="2">Belongs to the cytochrome P450 family.</text>
</comment>
<accession>A0A1B2DUU1</accession>
<dbReference type="EMBL" id="CP016809">
    <property type="protein sequence ID" value="ANY71476.1"/>
    <property type="molecule type" value="Genomic_DNA"/>
</dbReference>
<evidence type="ECO:0000256" key="1">
    <source>
        <dbReference type="ARBA" id="ARBA00001971"/>
    </source>
</evidence>
<dbReference type="Pfam" id="PF00067">
    <property type="entry name" value="p450"/>
    <property type="match status" value="1"/>
</dbReference>
<evidence type="ECO:0000313" key="9">
    <source>
        <dbReference type="EMBL" id="ANY71476.1"/>
    </source>
</evidence>
<keyword evidence="5" id="KW-0560">Oxidoreductase</keyword>
<evidence type="ECO:0000256" key="2">
    <source>
        <dbReference type="ARBA" id="ARBA00010617"/>
    </source>
</evidence>
<dbReference type="InterPro" id="IPR036396">
    <property type="entry name" value="Cyt_P450_sf"/>
</dbReference>
<evidence type="ECO:0000256" key="4">
    <source>
        <dbReference type="ARBA" id="ARBA00022723"/>
    </source>
</evidence>
<dbReference type="SUPFAM" id="SSF48264">
    <property type="entry name" value="Cytochrome P450"/>
    <property type="match status" value="1"/>
</dbReference>